<keyword evidence="1" id="KW-0732">Signal</keyword>
<dbReference type="RefSeq" id="WP_010019531.1">
    <property type="nucleotide sequence ID" value="NZ_PUFN01000024.1"/>
</dbReference>
<dbReference type="Proteomes" id="UP000295257">
    <property type="component" value="Unassembled WGS sequence"/>
</dbReference>
<gene>
    <name evidence="2" type="ORF">C5L30_001496</name>
</gene>
<organism evidence="2 3">
    <name type="scientific">Companilactobacillus farciminis</name>
    <dbReference type="NCBI Taxonomy" id="1612"/>
    <lineage>
        <taxon>Bacteria</taxon>
        <taxon>Bacillati</taxon>
        <taxon>Bacillota</taxon>
        <taxon>Bacilli</taxon>
        <taxon>Lactobacillales</taxon>
        <taxon>Lactobacillaceae</taxon>
        <taxon>Companilactobacillus</taxon>
    </lineage>
</organism>
<accession>A0A4V3A2T6</accession>
<proteinExistence type="predicted"/>
<evidence type="ECO:0000256" key="1">
    <source>
        <dbReference type="SAM" id="SignalP"/>
    </source>
</evidence>
<dbReference type="AlphaFoldDB" id="A0A4V3A2T6"/>
<keyword evidence="3" id="KW-1185">Reference proteome</keyword>
<protein>
    <submittedName>
        <fullName evidence="2">Uncharacterized protein</fullName>
    </submittedName>
</protein>
<evidence type="ECO:0000313" key="3">
    <source>
        <dbReference type="Proteomes" id="UP000295257"/>
    </source>
</evidence>
<sequence>MKLKLILLNLLALTTFMGLFDNVQASKKDSTDNLSIEEKRDNHLANKIKKVNHALNKRIYDFKEHPHKQLNTEENSWMTYVKNVNYLKNNQLEIYVNRDFKKLDDKKRETIVTTVQRISLSEVLKVLDISSEDYMEGLSSIIYYDSHCLGRSVFLNTKELKWYD</sequence>
<comment type="caution">
    <text evidence="2">The sequence shown here is derived from an EMBL/GenBank/DDBJ whole genome shotgun (WGS) entry which is preliminary data.</text>
</comment>
<dbReference type="OrthoDB" id="2325075at2"/>
<name>A0A4V3A2T6_9LACO</name>
<dbReference type="EMBL" id="PUFN01000024">
    <property type="protein sequence ID" value="TDG70705.1"/>
    <property type="molecule type" value="Genomic_DNA"/>
</dbReference>
<evidence type="ECO:0000313" key="2">
    <source>
        <dbReference type="EMBL" id="TDG70705.1"/>
    </source>
</evidence>
<feature type="signal peptide" evidence="1">
    <location>
        <begin position="1"/>
        <end position="25"/>
    </location>
</feature>
<feature type="chain" id="PRO_5020394880" evidence="1">
    <location>
        <begin position="26"/>
        <end position="164"/>
    </location>
</feature>
<reference evidence="2 3" key="1">
    <citation type="journal article" date="2019" name="Appl. Microbiol. Biotechnol.">
        <title>Uncovering carbohydrate metabolism through a genotype-phenotype association study of 56 lactic acid bacteria genomes.</title>
        <authorList>
            <person name="Buron-Moles G."/>
            <person name="Chailyan A."/>
            <person name="Dolejs I."/>
            <person name="Forster J."/>
            <person name="Miks M.H."/>
        </authorList>
    </citation>
    <scope>NUCLEOTIDE SEQUENCE [LARGE SCALE GENOMIC DNA]</scope>
    <source>
        <strain evidence="2 3">ATCC 29644</strain>
    </source>
</reference>